<dbReference type="Gene3D" id="3.30.1540.10">
    <property type="entry name" value="formyl-coa transferase, domain 3"/>
    <property type="match status" value="1"/>
</dbReference>
<keyword evidence="1" id="KW-0808">Transferase</keyword>
<dbReference type="RefSeq" id="WP_129017178.1">
    <property type="nucleotide sequence ID" value="NZ_SDDZ01000004.1"/>
</dbReference>
<name>A0A4Q0XJ31_9FLAO</name>
<organism evidence="1 2">
    <name type="scientific">Gelidibacter gilvus</name>
    <dbReference type="NCBI Taxonomy" id="59602"/>
    <lineage>
        <taxon>Bacteria</taxon>
        <taxon>Pseudomonadati</taxon>
        <taxon>Bacteroidota</taxon>
        <taxon>Flavobacteriia</taxon>
        <taxon>Flavobacteriales</taxon>
        <taxon>Flavobacteriaceae</taxon>
        <taxon>Gelidibacter</taxon>
    </lineage>
</organism>
<dbReference type="PANTHER" id="PTHR48228">
    <property type="entry name" value="SUCCINYL-COA--D-CITRAMALATE COA-TRANSFERASE"/>
    <property type="match status" value="1"/>
</dbReference>
<gene>
    <name evidence="1" type="ORF">ESZ48_09510</name>
</gene>
<dbReference type="SUPFAM" id="SSF89796">
    <property type="entry name" value="CoA-transferase family III (CaiB/BaiF)"/>
    <property type="match status" value="1"/>
</dbReference>
<dbReference type="InterPro" id="IPR003673">
    <property type="entry name" value="CoA-Trfase_fam_III"/>
</dbReference>
<keyword evidence="2" id="KW-1185">Reference proteome</keyword>
<dbReference type="Pfam" id="PF02515">
    <property type="entry name" value="CoA_transf_3"/>
    <property type="match status" value="1"/>
</dbReference>
<reference evidence="1 2" key="1">
    <citation type="submission" date="2019-01" db="EMBL/GenBank/DDBJ databases">
        <title>Genome sequence of the Antarctic species Gelidibacter gilvus ACAM 158(T).</title>
        <authorList>
            <person name="Bowman J.P."/>
        </authorList>
    </citation>
    <scope>NUCLEOTIDE SEQUENCE [LARGE SCALE GENOMIC DNA]</scope>
    <source>
        <strain evidence="1 2">IC158</strain>
    </source>
</reference>
<evidence type="ECO:0000313" key="1">
    <source>
        <dbReference type="EMBL" id="RXJ50208.1"/>
    </source>
</evidence>
<accession>A0A4Q0XJ31</accession>
<dbReference type="EMBL" id="SDDZ01000004">
    <property type="protein sequence ID" value="RXJ50208.1"/>
    <property type="molecule type" value="Genomic_DNA"/>
</dbReference>
<sequence length="352" mass="39426">MQETKPLQGVTVIDFTRLLPGPLGTHLLSQLGAKVIKIESPKRPDYTRFYEPKIDDSSFMFHSMNHSKEILTIDYETEEGYQKVSDLIATADVLIEQFRPGAMASFNLDFEAVKKINPNIVYVSVTGYGQNGNLHTKAGHDINYLATAGLLDLNRDENGKPIIPGFQIADIAGGSYMLLSACTSGLLAQKLQNKPQYIDLSLLDATIPLNAIAHSMSQGGASYKTTPILSGMLVNYNVYECSDGKWMALGALEMKFWNGFCDMVDKPEWKRKSELELINGIFPKKDLELLFKSKTRDEWVSLSANHDTCLSPILEIEEVANHEHIQERKVFNETTIKNKTIKTYASPFKTYS</sequence>
<dbReference type="AlphaFoldDB" id="A0A4Q0XJ31"/>
<dbReference type="PANTHER" id="PTHR48228:SF5">
    <property type="entry name" value="ALPHA-METHYLACYL-COA RACEMASE"/>
    <property type="match status" value="1"/>
</dbReference>
<dbReference type="Gene3D" id="3.40.50.10540">
    <property type="entry name" value="Crotonobetainyl-coa:carnitine coa-transferase, domain 1"/>
    <property type="match status" value="1"/>
</dbReference>
<dbReference type="InterPro" id="IPR023606">
    <property type="entry name" value="CoA-Trfase_III_dom_1_sf"/>
</dbReference>
<dbReference type="InterPro" id="IPR050509">
    <property type="entry name" value="CoA-transferase_III"/>
</dbReference>
<proteinExistence type="predicted"/>
<evidence type="ECO:0000313" key="2">
    <source>
        <dbReference type="Proteomes" id="UP000289792"/>
    </source>
</evidence>
<dbReference type="Proteomes" id="UP000289792">
    <property type="component" value="Unassembled WGS sequence"/>
</dbReference>
<dbReference type="GO" id="GO:0016740">
    <property type="term" value="F:transferase activity"/>
    <property type="evidence" value="ECO:0007669"/>
    <property type="project" value="UniProtKB-KW"/>
</dbReference>
<dbReference type="InterPro" id="IPR044855">
    <property type="entry name" value="CoA-Trfase_III_dom3_sf"/>
</dbReference>
<comment type="caution">
    <text evidence="1">The sequence shown here is derived from an EMBL/GenBank/DDBJ whole genome shotgun (WGS) entry which is preliminary data.</text>
</comment>
<protein>
    <submittedName>
        <fullName evidence="1">CoA transferase</fullName>
    </submittedName>
</protein>
<dbReference type="OrthoDB" id="9797653at2"/>